<dbReference type="GO" id="GO:0005737">
    <property type="term" value="C:cytoplasm"/>
    <property type="evidence" value="ECO:0007669"/>
    <property type="project" value="TreeGrafter"/>
</dbReference>
<dbReference type="Proteomes" id="UP000593564">
    <property type="component" value="Unassembled WGS sequence"/>
</dbReference>
<gene>
    <name evidence="1" type="ORF">HYC85_014737</name>
</gene>
<keyword evidence="2" id="KW-1185">Reference proteome</keyword>
<dbReference type="AlphaFoldDB" id="A0A7J7H777"/>
<protein>
    <submittedName>
        <fullName evidence="1">Uncharacterized protein</fullName>
    </submittedName>
</protein>
<reference evidence="1 2" key="2">
    <citation type="submission" date="2020-07" db="EMBL/GenBank/DDBJ databases">
        <title>Genome assembly of wild tea tree DASZ reveals pedigree and selection history of tea varieties.</title>
        <authorList>
            <person name="Zhang W."/>
        </authorList>
    </citation>
    <scope>NUCLEOTIDE SEQUENCE [LARGE SCALE GENOMIC DNA]</scope>
    <source>
        <strain evidence="2">cv. G240</strain>
        <tissue evidence="1">Leaf</tissue>
    </source>
</reference>
<name>A0A7J7H777_CAMSI</name>
<comment type="caution">
    <text evidence="1">The sequence shown here is derived from an EMBL/GenBank/DDBJ whole genome shotgun (WGS) entry which is preliminary data.</text>
</comment>
<dbReference type="EMBL" id="JACBKZ010000006">
    <property type="protein sequence ID" value="KAF5948780.1"/>
    <property type="molecule type" value="Genomic_DNA"/>
</dbReference>
<dbReference type="PANTHER" id="PTHR13268">
    <property type="entry name" value="BREAST CARCINOMA AMPLIFIED SEQUENCE 3"/>
    <property type="match status" value="1"/>
</dbReference>
<evidence type="ECO:0000313" key="2">
    <source>
        <dbReference type="Proteomes" id="UP000593564"/>
    </source>
</evidence>
<dbReference type="PANTHER" id="PTHR13268:SF7">
    <property type="entry name" value="AUTOPHAGY-RELATED PROTEIN 18F"/>
    <property type="match status" value="1"/>
</dbReference>
<evidence type="ECO:0000313" key="1">
    <source>
        <dbReference type="EMBL" id="KAF5948780.1"/>
    </source>
</evidence>
<reference evidence="2" key="1">
    <citation type="journal article" date="2020" name="Nat. Commun.">
        <title>Genome assembly of wild tea tree DASZ reveals pedigree and selection history of tea varieties.</title>
        <authorList>
            <person name="Zhang W."/>
            <person name="Zhang Y."/>
            <person name="Qiu H."/>
            <person name="Guo Y."/>
            <person name="Wan H."/>
            <person name="Zhang X."/>
            <person name="Scossa F."/>
            <person name="Alseekh S."/>
            <person name="Zhang Q."/>
            <person name="Wang P."/>
            <person name="Xu L."/>
            <person name="Schmidt M.H."/>
            <person name="Jia X."/>
            <person name="Li D."/>
            <person name="Zhu A."/>
            <person name="Guo F."/>
            <person name="Chen W."/>
            <person name="Ni D."/>
            <person name="Usadel B."/>
            <person name="Fernie A.R."/>
            <person name="Wen W."/>
        </authorList>
    </citation>
    <scope>NUCLEOTIDE SEQUENCE [LARGE SCALE GENOMIC DNA]</scope>
    <source>
        <strain evidence="2">cv. G240</strain>
    </source>
</reference>
<dbReference type="GO" id="GO:0042594">
    <property type="term" value="P:response to starvation"/>
    <property type="evidence" value="ECO:0007669"/>
    <property type="project" value="TreeGrafter"/>
</dbReference>
<proteinExistence type="predicted"/>
<sequence length="141" mass="15646">MVMHKDVMGIVLWAGFDKLECEGGIARQVLLLGYRSGFQVWDVEEANNSPTIGCLYRCPLWSSGYISNSYNGSTSNCHDPLNGGLTPTLISFYSLRSQSYVHELKFKSVVYSLRCSTRVVAVLQAAQCSSTFSRSLSETQK</sequence>
<organism evidence="1 2">
    <name type="scientific">Camellia sinensis</name>
    <name type="common">Tea plant</name>
    <name type="synonym">Thea sinensis</name>
    <dbReference type="NCBI Taxonomy" id="4442"/>
    <lineage>
        <taxon>Eukaryota</taxon>
        <taxon>Viridiplantae</taxon>
        <taxon>Streptophyta</taxon>
        <taxon>Embryophyta</taxon>
        <taxon>Tracheophyta</taxon>
        <taxon>Spermatophyta</taxon>
        <taxon>Magnoliopsida</taxon>
        <taxon>eudicotyledons</taxon>
        <taxon>Gunneridae</taxon>
        <taxon>Pentapetalae</taxon>
        <taxon>asterids</taxon>
        <taxon>Ericales</taxon>
        <taxon>Theaceae</taxon>
        <taxon>Camellia</taxon>
    </lineage>
</organism>
<dbReference type="InterPro" id="IPR045142">
    <property type="entry name" value="BCAS3-like"/>
</dbReference>
<dbReference type="GO" id="GO:0006914">
    <property type="term" value="P:autophagy"/>
    <property type="evidence" value="ECO:0007669"/>
    <property type="project" value="InterPro"/>
</dbReference>
<accession>A0A7J7H777</accession>